<name>A0A0F8XFW7_9ZZZZ</name>
<feature type="non-terminal residue" evidence="1">
    <location>
        <position position="1"/>
    </location>
</feature>
<protein>
    <submittedName>
        <fullName evidence="1">Uncharacterized protein</fullName>
    </submittedName>
</protein>
<feature type="non-terminal residue" evidence="1">
    <location>
        <position position="375"/>
    </location>
</feature>
<dbReference type="EMBL" id="LAZR01059438">
    <property type="protein sequence ID" value="KKK67783.1"/>
    <property type="molecule type" value="Genomic_DNA"/>
</dbReference>
<sequence>TLCQMIIFDQIGGPERDGRPKALRRHWYAWYKTKFAQPFAHQLGDYEMVGGVIVYNDLAWSQRLSQTYAYMVDKASYMQSICPECDSTDLMYFSSGWEGESCRACGWLGQLPNVTVTYKDLWVEDASRMMKRSDPLFKNAHIVVAVEKDSLFGDFDIAARSLGATAIISGKGKSSKAAIEKMLRDHFHWTSDGTDRWDHAPVFTVDRPMYVIHISDHDYDGQKVIGPTFAEQVRRYTPHVKEARVGVKPEDLSSKGYNVQEQMYQVKLNNKGYQTWARNQALFLAECVDCGLTTLTKGTIEERDYYTVWPEQCEYCGGGLATIKVSGPEASIAYGLEVESMTVADYRDLLVWSLLTILEFDYIVLRLREEATAIH</sequence>
<comment type="caution">
    <text evidence="1">The sequence shown here is derived from an EMBL/GenBank/DDBJ whole genome shotgun (WGS) entry which is preliminary data.</text>
</comment>
<reference evidence="1" key="1">
    <citation type="journal article" date="2015" name="Nature">
        <title>Complex archaea that bridge the gap between prokaryotes and eukaryotes.</title>
        <authorList>
            <person name="Spang A."/>
            <person name="Saw J.H."/>
            <person name="Jorgensen S.L."/>
            <person name="Zaremba-Niedzwiedzka K."/>
            <person name="Martijn J."/>
            <person name="Lind A.E."/>
            <person name="van Eijk R."/>
            <person name="Schleper C."/>
            <person name="Guy L."/>
            <person name="Ettema T.J."/>
        </authorList>
    </citation>
    <scope>NUCLEOTIDE SEQUENCE</scope>
</reference>
<accession>A0A0F8XFW7</accession>
<organism evidence="1">
    <name type="scientific">marine sediment metagenome</name>
    <dbReference type="NCBI Taxonomy" id="412755"/>
    <lineage>
        <taxon>unclassified sequences</taxon>
        <taxon>metagenomes</taxon>
        <taxon>ecological metagenomes</taxon>
    </lineage>
</organism>
<dbReference type="AlphaFoldDB" id="A0A0F8XFW7"/>
<proteinExistence type="predicted"/>
<gene>
    <name evidence="1" type="ORF">LCGC14_2950620</name>
</gene>
<evidence type="ECO:0000313" key="1">
    <source>
        <dbReference type="EMBL" id="KKK67783.1"/>
    </source>
</evidence>